<dbReference type="InParanoid" id="B0DNC1"/>
<dbReference type="STRING" id="486041.B0DNC1"/>
<evidence type="ECO:0000313" key="1">
    <source>
        <dbReference type="EMBL" id="EDR03842.1"/>
    </source>
</evidence>
<name>B0DNC1_LACBS</name>
<dbReference type="OrthoDB" id="3060302at2759"/>
<dbReference type="RefSeq" id="XP_001885410.1">
    <property type="nucleotide sequence ID" value="XM_001885375.1"/>
</dbReference>
<organism evidence="2">
    <name type="scientific">Laccaria bicolor (strain S238N-H82 / ATCC MYA-4686)</name>
    <name type="common">Bicoloured deceiver</name>
    <name type="synonym">Laccaria laccata var. bicolor</name>
    <dbReference type="NCBI Taxonomy" id="486041"/>
    <lineage>
        <taxon>Eukaryota</taxon>
        <taxon>Fungi</taxon>
        <taxon>Dikarya</taxon>
        <taxon>Basidiomycota</taxon>
        <taxon>Agaricomycotina</taxon>
        <taxon>Agaricomycetes</taxon>
        <taxon>Agaricomycetidae</taxon>
        <taxon>Agaricales</taxon>
        <taxon>Agaricineae</taxon>
        <taxon>Hydnangiaceae</taxon>
        <taxon>Laccaria</taxon>
    </lineage>
</organism>
<dbReference type="KEGG" id="lbc:LACBIDRAFT_306570"/>
<dbReference type="HOGENOM" id="CLU_041810_2_0_1"/>
<reference evidence="1 2" key="1">
    <citation type="journal article" date="2008" name="Nature">
        <title>The genome of Laccaria bicolor provides insights into mycorrhizal symbiosis.</title>
        <authorList>
            <person name="Martin F."/>
            <person name="Aerts A."/>
            <person name="Ahren D."/>
            <person name="Brun A."/>
            <person name="Danchin E.G.J."/>
            <person name="Duchaussoy F."/>
            <person name="Gibon J."/>
            <person name="Kohler A."/>
            <person name="Lindquist E."/>
            <person name="Pereda V."/>
            <person name="Salamov A."/>
            <person name="Shapiro H.J."/>
            <person name="Wuyts J."/>
            <person name="Blaudez D."/>
            <person name="Buee M."/>
            <person name="Brokstein P."/>
            <person name="Canbaeck B."/>
            <person name="Cohen D."/>
            <person name="Courty P.E."/>
            <person name="Coutinho P.M."/>
            <person name="Delaruelle C."/>
            <person name="Detter J.C."/>
            <person name="Deveau A."/>
            <person name="DiFazio S."/>
            <person name="Duplessis S."/>
            <person name="Fraissinet-Tachet L."/>
            <person name="Lucic E."/>
            <person name="Frey-Klett P."/>
            <person name="Fourrey C."/>
            <person name="Feussner I."/>
            <person name="Gay G."/>
            <person name="Grimwood J."/>
            <person name="Hoegger P.J."/>
            <person name="Jain P."/>
            <person name="Kilaru S."/>
            <person name="Labbe J."/>
            <person name="Lin Y.C."/>
            <person name="Legue V."/>
            <person name="Le Tacon F."/>
            <person name="Marmeisse R."/>
            <person name="Melayah D."/>
            <person name="Montanini B."/>
            <person name="Muratet M."/>
            <person name="Nehls U."/>
            <person name="Niculita-Hirzel H."/>
            <person name="Oudot-Le Secq M.P."/>
            <person name="Peter M."/>
            <person name="Quesneville H."/>
            <person name="Rajashekar B."/>
            <person name="Reich M."/>
            <person name="Rouhier N."/>
            <person name="Schmutz J."/>
            <person name="Yin T."/>
            <person name="Chalot M."/>
            <person name="Henrissat B."/>
            <person name="Kuees U."/>
            <person name="Lucas S."/>
            <person name="Van de Peer Y."/>
            <person name="Podila G.K."/>
            <person name="Polle A."/>
            <person name="Pukkila P.J."/>
            <person name="Richardson P.M."/>
            <person name="Rouze P."/>
            <person name="Sanders I.R."/>
            <person name="Stajich J.E."/>
            <person name="Tunlid A."/>
            <person name="Tuskan G."/>
            <person name="Grigoriev I.V."/>
        </authorList>
    </citation>
    <scope>NUCLEOTIDE SEQUENCE [LARGE SCALE GENOMIC DNA]</scope>
    <source>
        <strain evidence="2">S238N-H82 / ATCC MYA-4686</strain>
    </source>
</reference>
<protein>
    <submittedName>
        <fullName evidence="1">Predicted protein</fullName>
    </submittedName>
</protein>
<accession>B0DNC1</accession>
<evidence type="ECO:0000313" key="2">
    <source>
        <dbReference type="Proteomes" id="UP000001194"/>
    </source>
</evidence>
<proteinExistence type="predicted"/>
<gene>
    <name evidence="1" type="ORF">LACBIDRAFT_306570</name>
</gene>
<keyword evidence="2" id="KW-1185">Reference proteome</keyword>
<dbReference type="Proteomes" id="UP000001194">
    <property type="component" value="Unassembled WGS sequence"/>
</dbReference>
<dbReference type="AlphaFoldDB" id="B0DNC1"/>
<sequence length="504" mass="57146">MRSPEVKKVLRILVPHVASDARALRLFTNAIDEPSQTKFVTCISPVIEDNWSGAPHELSRVKWFRNFADYCASQICIIPKSLATAHSARKAKYNSARNVKKRFGQSLGFTQRARQSNSAHFANIPETTVTTYPKSKAYPPLKHWMYETDAIKKKWKKHLTSGRRPDSRRPYLPMMKVNTSLIDHDVRPNESRRFRDSNGTLVCGVYRDFCPNEDVLPVVDDIVQENVSNRKNVRMEDPGSLVQVGFSAGARSAPKFDWVRNVTNRKLPSDVINDMDDRSSSAFALFWNLCRNSLPDEVMNDFDEFFDECCMPRMDPCKGAAEGSAGNGDQRAFGDYSIQIGDDKFIFRNAERAPPAGVCGQNYSRSLFDLPSSSFNLSSFGRSTHFEHQPHKFAISWTVRRDHPSDAGGHFYISTYRIRVQAAANTLVVWRPKDIHGTSLQDLRPADPNPAFLQTGIAIVTSNRLPSVWKKYRAGVLSHQDAMRILAESDDELDEHFEHLQAEQ</sequence>
<dbReference type="GeneID" id="6081081"/>
<dbReference type="EMBL" id="DS547121">
    <property type="protein sequence ID" value="EDR03842.1"/>
    <property type="molecule type" value="Genomic_DNA"/>
</dbReference>